<name>A0A565AZJ1_9BRAS</name>
<feature type="region of interest" description="Disordered" evidence="1">
    <location>
        <begin position="48"/>
        <end position="71"/>
    </location>
</feature>
<dbReference type="EMBL" id="CABITT030000004">
    <property type="protein sequence ID" value="VVB01734.1"/>
    <property type="molecule type" value="Genomic_DNA"/>
</dbReference>
<dbReference type="AlphaFoldDB" id="A0A565AZJ1"/>
<sequence>MNKSPGKVAEDPSPAKSKRVVASNKAGGSKSKKQKCTVIVEVELKVDDSSSLNRRSYSSLKNNNKLNTSGC</sequence>
<dbReference type="Proteomes" id="UP000489600">
    <property type="component" value="Unassembled WGS sequence"/>
</dbReference>
<keyword evidence="4" id="KW-1185">Reference proteome</keyword>
<protein>
    <submittedName>
        <fullName evidence="2">Uncharacterized protein</fullName>
    </submittedName>
</protein>
<dbReference type="EMBL" id="CABITT030000002">
    <property type="protein sequence ID" value="VVA94777.1"/>
    <property type="molecule type" value="Genomic_DNA"/>
</dbReference>
<evidence type="ECO:0000256" key="1">
    <source>
        <dbReference type="SAM" id="MobiDB-lite"/>
    </source>
</evidence>
<feature type="compositionally biased region" description="Low complexity" evidence="1">
    <location>
        <begin position="49"/>
        <end position="71"/>
    </location>
</feature>
<evidence type="ECO:0000313" key="4">
    <source>
        <dbReference type="Proteomes" id="UP000489600"/>
    </source>
</evidence>
<gene>
    <name evidence="3" type="ORF">ANE_LOCUS12178</name>
    <name evidence="2" type="ORF">ANE_LOCUS5222</name>
</gene>
<reference evidence="2 4" key="1">
    <citation type="submission" date="2019-07" db="EMBL/GenBank/DDBJ databases">
        <authorList>
            <person name="Dittberner H."/>
        </authorList>
    </citation>
    <scope>NUCLEOTIDE SEQUENCE [LARGE SCALE GENOMIC DNA]</scope>
</reference>
<evidence type="ECO:0000313" key="3">
    <source>
        <dbReference type="EMBL" id="VVB01734.1"/>
    </source>
</evidence>
<evidence type="ECO:0000313" key="2">
    <source>
        <dbReference type="EMBL" id="VVA94777.1"/>
    </source>
</evidence>
<feature type="region of interest" description="Disordered" evidence="1">
    <location>
        <begin position="1"/>
        <end position="34"/>
    </location>
</feature>
<accession>A0A565AZJ1</accession>
<proteinExistence type="predicted"/>
<organism evidence="2 4">
    <name type="scientific">Arabis nemorensis</name>
    <dbReference type="NCBI Taxonomy" id="586526"/>
    <lineage>
        <taxon>Eukaryota</taxon>
        <taxon>Viridiplantae</taxon>
        <taxon>Streptophyta</taxon>
        <taxon>Embryophyta</taxon>
        <taxon>Tracheophyta</taxon>
        <taxon>Spermatophyta</taxon>
        <taxon>Magnoliopsida</taxon>
        <taxon>eudicotyledons</taxon>
        <taxon>Gunneridae</taxon>
        <taxon>Pentapetalae</taxon>
        <taxon>rosids</taxon>
        <taxon>malvids</taxon>
        <taxon>Brassicales</taxon>
        <taxon>Brassicaceae</taxon>
        <taxon>Arabideae</taxon>
        <taxon>Arabis</taxon>
    </lineage>
</organism>